<dbReference type="STRING" id="356305.SAMN05421841_1887"/>
<evidence type="ECO:0000313" key="1">
    <source>
        <dbReference type="EMBL" id="SEW26002.1"/>
    </source>
</evidence>
<proteinExistence type="predicted"/>
<dbReference type="OrthoDB" id="1442826at2"/>
<dbReference type="EMBL" id="FOIU01000001">
    <property type="protein sequence ID" value="SEW26002.1"/>
    <property type="molecule type" value="Genomic_DNA"/>
</dbReference>
<protein>
    <submittedName>
        <fullName evidence="1">Uncharacterized protein</fullName>
    </submittedName>
</protein>
<reference evidence="2" key="1">
    <citation type="submission" date="2016-10" db="EMBL/GenBank/DDBJ databases">
        <authorList>
            <person name="Varghese N."/>
            <person name="Submissions S."/>
        </authorList>
    </citation>
    <scope>NUCLEOTIDE SEQUENCE [LARGE SCALE GENOMIC DNA]</scope>
    <source>
        <strain evidence="2">DSM 17724</strain>
    </source>
</reference>
<sequence>MIRITETQWINFLKDLSNDSRLNVWHLALLYALVQLAYSQNETKIIHVSGSRLMAMAHIKTEPTYYKYFKQIQDFGYIKYTPSYHPGYRSTVELLTLKESSSIYTKK</sequence>
<keyword evidence="2" id="KW-1185">Reference proteome</keyword>
<name>A0A1I0QG17_9FLAO</name>
<dbReference type="Proteomes" id="UP000199469">
    <property type="component" value="Unassembled WGS sequence"/>
</dbReference>
<accession>A0A1I0QG17</accession>
<dbReference type="AlphaFoldDB" id="A0A1I0QG17"/>
<evidence type="ECO:0000313" key="2">
    <source>
        <dbReference type="Proteomes" id="UP000199469"/>
    </source>
</evidence>
<gene>
    <name evidence="1" type="ORF">SAMN05421841_1887</name>
</gene>
<organism evidence="1 2">
    <name type="scientific">Chryseobacterium wanjuense</name>
    <dbReference type="NCBI Taxonomy" id="356305"/>
    <lineage>
        <taxon>Bacteria</taxon>
        <taxon>Pseudomonadati</taxon>
        <taxon>Bacteroidota</taxon>
        <taxon>Flavobacteriia</taxon>
        <taxon>Flavobacteriales</taxon>
        <taxon>Weeksellaceae</taxon>
        <taxon>Chryseobacterium group</taxon>
        <taxon>Chryseobacterium</taxon>
    </lineage>
</organism>